<dbReference type="EMBL" id="CAJOAY010003807">
    <property type="protein sequence ID" value="CAF4040876.1"/>
    <property type="molecule type" value="Genomic_DNA"/>
</dbReference>
<dbReference type="PROSITE" id="PS51790">
    <property type="entry name" value="MSRB"/>
    <property type="match status" value="1"/>
</dbReference>
<feature type="domain" description="MsrB" evidence="6">
    <location>
        <begin position="42"/>
        <end position="167"/>
    </location>
</feature>
<reference evidence="7" key="1">
    <citation type="submission" date="2021-02" db="EMBL/GenBank/DDBJ databases">
        <authorList>
            <person name="Nowell W R."/>
        </authorList>
    </citation>
    <scope>NUCLEOTIDE SEQUENCE</scope>
</reference>
<evidence type="ECO:0000256" key="1">
    <source>
        <dbReference type="ARBA" id="ARBA00007174"/>
    </source>
</evidence>
<keyword evidence="3 5" id="KW-0862">Zinc</keyword>
<dbReference type="GO" id="GO:0033743">
    <property type="term" value="F:peptide-methionine (R)-S-oxide reductase activity"/>
    <property type="evidence" value="ECO:0007669"/>
    <property type="project" value="UniProtKB-EC"/>
</dbReference>
<evidence type="ECO:0000313" key="7">
    <source>
        <dbReference type="EMBL" id="CAF0929115.1"/>
    </source>
</evidence>
<keyword evidence="2 5" id="KW-0479">Metal-binding</keyword>
<dbReference type="EC" id="1.8.4.12" evidence="5"/>
<keyword evidence="4 5" id="KW-0560">Oxidoreductase</keyword>
<dbReference type="PANTHER" id="PTHR46081:SF8">
    <property type="entry name" value="PEPTIDE METHIONINE SULFOXIDE REDUCTASE 2"/>
    <property type="match status" value="1"/>
</dbReference>
<dbReference type="OrthoDB" id="44061at2759"/>
<dbReference type="AlphaFoldDB" id="A0A814BJA3"/>
<dbReference type="Proteomes" id="UP000663891">
    <property type="component" value="Unassembled WGS sequence"/>
</dbReference>
<evidence type="ECO:0000313" key="9">
    <source>
        <dbReference type="Proteomes" id="UP000663891"/>
    </source>
</evidence>
<gene>
    <name evidence="8" type="ORF">OKA104_LOCUS32171</name>
    <name evidence="7" type="ORF">VCS650_LOCUS10821</name>
</gene>
<protein>
    <recommendedName>
        <fullName evidence="5">Peptide-methionine (R)-S-oxide reductase</fullName>
        <ecNumber evidence="5">1.8.4.12</ecNumber>
    </recommendedName>
</protein>
<dbReference type="GO" id="GO:0030091">
    <property type="term" value="P:protein repair"/>
    <property type="evidence" value="ECO:0007669"/>
    <property type="project" value="InterPro"/>
</dbReference>
<comment type="cofactor">
    <cofactor evidence="5">
        <name>Zn(2+)</name>
        <dbReference type="ChEBI" id="CHEBI:29105"/>
    </cofactor>
    <text evidence="5">Binds 1 zinc ion per subunit.</text>
</comment>
<dbReference type="Proteomes" id="UP000663881">
    <property type="component" value="Unassembled WGS sequence"/>
</dbReference>
<dbReference type="NCBIfam" id="TIGR00357">
    <property type="entry name" value="peptide-methionine (R)-S-oxide reductase MsrB"/>
    <property type="match status" value="1"/>
</dbReference>
<comment type="similarity">
    <text evidence="1 5">Belongs to the MsrB Met sulfoxide reductase family.</text>
</comment>
<dbReference type="PANTHER" id="PTHR46081">
    <property type="entry name" value="PEPTIDE METHIONINE SULFOXIDE REDUCTASE 2"/>
    <property type="match status" value="1"/>
</dbReference>
<dbReference type="InterPro" id="IPR028427">
    <property type="entry name" value="Met_Sox_Rdtase_MsrB"/>
</dbReference>
<evidence type="ECO:0000256" key="4">
    <source>
        <dbReference type="ARBA" id="ARBA00023002"/>
    </source>
</evidence>
<dbReference type="EMBL" id="CAJNON010000079">
    <property type="protein sequence ID" value="CAF0929115.1"/>
    <property type="molecule type" value="Genomic_DNA"/>
</dbReference>
<dbReference type="Gene3D" id="2.170.150.20">
    <property type="entry name" value="Peptide methionine sulfoxide reductase"/>
    <property type="match status" value="1"/>
</dbReference>
<sequence length="168" mass="19103">MLRSINSLSRRSGLLLYNSKLNIFSSPDNKQQQKLPTVNLTDAEWKKKLTNEQYRILRQKDTEYPGTGEYNKHFQTGIYKCAGCEQELYDSSSKFDSHCGWPAFSSSIGAAVRRQMDTDGHRNEILCAKCDGHLGHVFEGEGLRDANGKIVQQRHCVNSASLKFEKQK</sequence>
<dbReference type="GO" id="GO:0046872">
    <property type="term" value="F:metal ion binding"/>
    <property type="evidence" value="ECO:0007669"/>
    <property type="project" value="UniProtKB-KW"/>
</dbReference>
<dbReference type="InterPro" id="IPR002579">
    <property type="entry name" value="Met_Sox_Rdtase_MsrB_dom"/>
</dbReference>
<comment type="catalytic activity">
    <reaction evidence="5">
        <text>L-methionyl-[protein] + [thioredoxin]-disulfide + H2O = L-methionyl-(R)-S-oxide-[protein] + [thioredoxin]-dithiol</text>
        <dbReference type="Rhea" id="RHEA:24164"/>
        <dbReference type="Rhea" id="RHEA-COMP:10698"/>
        <dbReference type="Rhea" id="RHEA-COMP:10700"/>
        <dbReference type="Rhea" id="RHEA-COMP:12313"/>
        <dbReference type="Rhea" id="RHEA-COMP:12314"/>
        <dbReference type="ChEBI" id="CHEBI:15377"/>
        <dbReference type="ChEBI" id="CHEBI:16044"/>
        <dbReference type="ChEBI" id="CHEBI:29950"/>
        <dbReference type="ChEBI" id="CHEBI:45764"/>
        <dbReference type="ChEBI" id="CHEBI:50058"/>
        <dbReference type="EC" id="1.8.4.12"/>
    </reaction>
</comment>
<evidence type="ECO:0000256" key="3">
    <source>
        <dbReference type="ARBA" id="ARBA00022833"/>
    </source>
</evidence>
<organism evidence="7 9">
    <name type="scientific">Adineta steineri</name>
    <dbReference type="NCBI Taxonomy" id="433720"/>
    <lineage>
        <taxon>Eukaryota</taxon>
        <taxon>Metazoa</taxon>
        <taxon>Spiralia</taxon>
        <taxon>Gnathifera</taxon>
        <taxon>Rotifera</taxon>
        <taxon>Eurotatoria</taxon>
        <taxon>Bdelloidea</taxon>
        <taxon>Adinetida</taxon>
        <taxon>Adinetidae</taxon>
        <taxon>Adineta</taxon>
    </lineage>
</organism>
<comment type="caution">
    <text evidence="7">The sequence shown here is derived from an EMBL/GenBank/DDBJ whole genome shotgun (WGS) entry which is preliminary data.</text>
</comment>
<proteinExistence type="inferred from homology"/>
<name>A0A814BJA3_9BILA</name>
<evidence type="ECO:0000256" key="2">
    <source>
        <dbReference type="ARBA" id="ARBA00022723"/>
    </source>
</evidence>
<evidence type="ECO:0000256" key="5">
    <source>
        <dbReference type="RuleBase" id="RU365044"/>
    </source>
</evidence>
<dbReference type="Pfam" id="PF01641">
    <property type="entry name" value="SelR"/>
    <property type="match status" value="1"/>
</dbReference>
<accession>A0A814BJA3</accession>
<dbReference type="SUPFAM" id="SSF51316">
    <property type="entry name" value="Mss4-like"/>
    <property type="match status" value="1"/>
</dbReference>
<dbReference type="InterPro" id="IPR011057">
    <property type="entry name" value="Mss4-like_sf"/>
</dbReference>
<comment type="function">
    <text evidence="5">Methionine-sulfoxide reductase that specifically reduces methionine (R)-sulfoxide back to methionine. While in many cases methionine oxidation is the result of random oxidation following oxidative stress, methionine oxidation is also a post-translational modification that takes place on specific residues.</text>
</comment>
<dbReference type="GO" id="GO:0006979">
    <property type="term" value="P:response to oxidative stress"/>
    <property type="evidence" value="ECO:0007669"/>
    <property type="project" value="InterPro"/>
</dbReference>
<evidence type="ECO:0000259" key="6">
    <source>
        <dbReference type="PROSITE" id="PS51790"/>
    </source>
</evidence>
<evidence type="ECO:0000313" key="8">
    <source>
        <dbReference type="EMBL" id="CAF4040876.1"/>
    </source>
</evidence>